<dbReference type="Gene3D" id="2.20.25.240">
    <property type="match status" value="3"/>
</dbReference>
<dbReference type="InterPro" id="IPR007588">
    <property type="entry name" value="Znf_FLYWCH"/>
</dbReference>
<sequence>MYVGIVEKVRFYTTARGQLGVVYNGQKYYRSYGGSGGLVSWVCRNKHVCSRRIKTLGQKVVSVSSKAHSNTCIELDLQDSRFLRTNKGTTMLLYNGLRYSRNYQNRDKVSYRCNKGGCLARVTTFNNRIKGPRHFAFQGWVSPSCAWGLTSTAWSECGGLSPSGGAANPLVFGITKFGNPIITWGNYRFIKKLARRVKTWWECTARKSSGCRCVAVTVNDRLVKLNGWHNH</sequence>
<keyword evidence="3" id="KW-0862">Zinc</keyword>
<feature type="domain" description="FLYWCH-type" evidence="4">
    <location>
        <begin position="82"/>
        <end position="130"/>
    </location>
</feature>
<evidence type="ECO:0000256" key="1">
    <source>
        <dbReference type="ARBA" id="ARBA00022723"/>
    </source>
</evidence>
<evidence type="ECO:0000256" key="3">
    <source>
        <dbReference type="ARBA" id="ARBA00022833"/>
    </source>
</evidence>
<evidence type="ECO:0000313" key="6">
    <source>
        <dbReference type="Proteomes" id="UP000249218"/>
    </source>
</evidence>
<keyword evidence="1" id="KW-0479">Metal-binding</keyword>
<proteinExistence type="predicted"/>
<dbReference type="EMBL" id="KZ149939">
    <property type="protein sequence ID" value="PZC76983.1"/>
    <property type="molecule type" value="Genomic_DNA"/>
</dbReference>
<evidence type="ECO:0000256" key="2">
    <source>
        <dbReference type="ARBA" id="ARBA00022771"/>
    </source>
</evidence>
<evidence type="ECO:0000259" key="4">
    <source>
        <dbReference type="Pfam" id="PF04500"/>
    </source>
</evidence>
<feature type="domain" description="FLYWCH-type" evidence="4">
    <location>
        <begin position="11"/>
        <end position="68"/>
    </location>
</feature>
<dbReference type="GO" id="GO:0008270">
    <property type="term" value="F:zinc ion binding"/>
    <property type="evidence" value="ECO:0007669"/>
    <property type="project" value="UniProtKB-KW"/>
</dbReference>
<reference evidence="5 6" key="1">
    <citation type="journal article" date="2017" name="BMC Biol.">
        <title>Genomic innovations, transcriptional plasticity and gene loss underlying the evolution and divergence of two highly polyphagous and invasive Helicoverpa pest species.</title>
        <authorList>
            <person name="Pearce S.L."/>
            <person name="Clarke D.F."/>
            <person name="East P.D."/>
            <person name="Elfekih S."/>
            <person name="Gordon K.H."/>
            <person name="Jermiin L.S."/>
            <person name="McGaughran A."/>
            <person name="Oakeshott J.G."/>
            <person name="Papanikolaou A."/>
            <person name="Perera O.P."/>
            <person name="Rane R.V."/>
            <person name="Richards S."/>
            <person name="Tay W.T."/>
            <person name="Walsh T.K."/>
            <person name="Anderson A."/>
            <person name="Anderson C.J."/>
            <person name="Asgari S."/>
            <person name="Board P.G."/>
            <person name="Bretschneider A."/>
            <person name="Campbell P.M."/>
            <person name="Chertemps T."/>
            <person name="Christeller J.T."/>
            <person name="Coppin C.W."/>
            <person name="Downes S.J."/>
            <person name="Duan G."/>
            <person name="Farnsworth C.A."/>
            <person name="Good R.T."/>
            <person name="Han L.B."/>
            <person name="Han Y.C."/>
            <person name="Hatje K."/>
            <person name="Horne I."/>
            <person name="Huang Y.P."/>
            <person name="Hughes D.S."/>
            <person name="Jacquin-Joly E."/>
            <person name="James W."/>
            <person name="Jhangiani S."/>
            <person name="Kollmar M."/>
            <person name="Kuwar S.S."/>
            <person name="Li S."/>
            <person name="Liu N.Y."/>
            <person name="Maibeche M.T."/>
            <person name="Miller J.R."/>
            <person name="Montagne N."/>
            <person name="Perry T."/>
            <person name="Qu J."/>
            <person name="Song S.V."/>
            <person name="Sutton G.G."/>
            <person name="Vogel H."/>
            <person name="Walenz B.P."/>
            <person name="Xu W."/>
            <person name="Zhang H.J."/>
            <person name="Zou Z."/>
            <person name="Batterham P."/>
            <person name="Edwards O.R."/>
            <person name="Feyereisen R."/>
            <person name="Gibbs R.A."/>
            <person name="Heckel D.G."/>
            <person name="McGrath A."/>
            <person name="Robin C."/>
            <person name="Scherer S.E."/>
            <person name="Worley K.C."/>
            <person name="Wu Y.D."/>
        </authorList>
    </citation>
    <scope>NUCLEOTIDE SEQUENCE [LARGE SCALE GENOMIC DNA]</scope>
    <source>
        <strain evidence="5">Harm_GR_Male_#8</strain>
        <tissue evidence="5">Whole organism</tissue>
    </source>
</reference>
<dbReference type="Proteomes" id="UP000249218">
    <property type="component" value="Unassembled WGS sequence"/>
</dbReference>
<evidence type="ECO:0000313" key="5">
    <source>
        <dbReference type="EMBL" id="PZC76983.1"/>
    </source>
</evidence>
<keyword evidence="6" id="KW-1185">Reference proteome</keyword>
<dbReference type="Pfam" id="PF04500">
    <property type="entry name" value="FLYWCH"/>
    <property type="match status" value="3"/>
</dbReference>
<organism evidence="5 6">
    <name type="scientific">Helicoverpa armigera</name>
    <name type="common">Cotton bollworm</name>
    <name type="synonym">Heliothis armigera</name>
    <dbReference type="NCBI Taxonomy" id="29058"/>
    <lineage>
        <taxon>Eukaryota</taxon>
        <taxon>Metazoa</taxon>
        <taxon>Ecdysozoa</taxon>
        <taxon>Arthropoda</taxon>
        <taxon>Hexapoda</taxon>
        <taxon>Insecta</taxon>
        <taxon>Pterygota</taxon>
        <taxon>Neoptera</taxon>
        <taxon>Endopterygota</taxon>
        <taxon>Lepidoptera</taxon>
        <taxon>Glossata</taxon>
        <taxon>Ditrysia</taxon>
        <taxon>Noctuoidea</taxon>
        <taxon>Noctuidae</taxon>
        <taxon>Heliothinae</taxon>
        <taxon>Helicoverpa</taxon>
    </lineage>
</organism>
<dbReference type="AlphaFoldDB" id="A0A2W1BYX6"/>
<name>A0A2W1BYX6_HELAM</name>
<protein>
    <recommendedName>
        <fullName evidence="4">FLYWCH-type domain-containing protein</fullName>
    </recommendedName>
</protein>
<keyword evidence="2" id="KW-0863">Zinc-finger</keyword>
<accession>A0A2W1BYX6</accession>
<gene>
    <name evidence="5" type="primary">HaOG203934</name>
    <name evidence="5" type="ORF">B5X24_HaOG203934</name>
</gene>
<feature type="domain" description="FLYWCH-type" evidence="4">
    <location>
        <begin position="175"/>
        <end position="231"/>
    </location>
</feature>